<reference evidence="3" key="1">
    <citation type="journal article" date="2016" name="Nature">
        <title>Genome evolution in the allotetraploid frog Xenopus laevis.</title>
        <authorList>
            <person name="Session A.M."/>
            <person name="Uno Y."/>
            <person name="Kwon T."/>
            <person name="Chapman J.A."/>
            <person name="Toyoda A."/>
            <person name="Takahashi S."/>
            <person name="Fukui A."/>
            <person name="Hikosaka A."/>
            <person name="Suzuki A."/>
            <person name="Kondo M."/>
            <person name="van Heeringen S.J."/>
            <person name="Quigley I."/>
            <person name="Heinz S."/>
            <person name="Ogino H."/>
            <person name="Ochi H."/>
            <person name="Hellsten U."/>
            <person name="Lyons J.B."/>
            <person name="Simakov O."/>
            <person name="Putnam N."/>
            <person name="Stites J."/>
            <person name="Kuroki Y."/>
            <person name="Tanaka T."/>
            <person name="Michiue T."/>
            <person name="Watanabe M."/>
            <person name="Bogdanovic O."/>
            <person name="Lister R."/>
            <person name="Georgiou G."/>
            <person name="Paranjpe S.S."/>
            <person name="van Kruijsbergen I."/>
            <person name="Shu S."/>
            <person name="Carlson J."/>
            <person name="Kinoshita T."/>
            <person name="Ohta Y."/>
            <person name="Mawaribuchi S."/>
            <person name="Jenkins J."/>
            <person name="Grimwood J."/>
            <person name="Schmutz J."/>
            <person name="Mitros T."/>
            <person name="Mozaffari S.V."/>
            <person name="Suzuki Y."/>
            <person name="Haramoto Y."/>
            <person name="Yamamoto T.S."/>
            <person name="Takagi C."/>
            <person name="Heald R."/>
            <person name="Miller K."/>
            <person name="Haudenschild C."/>
            <person name="Kitzman J."/>
            <person name="Nakayama T."/>
            <person name="Izutsu Y."/>
            <person name="Robert J."/>
            <person name="Fortriede J."/>
            <person name="Burns K."/>
            <person name="Lotay V."/>
            <person name="Karimi K."/>
            <person name="Yasuoka Y."/>
            <person name="Dichmann D.S."/>
            <person name="Flajnik M.F."/>
            <person name="Houston D.W."/>
            <person name="Shendure J."/>
            <person name="DuPasquier L."/>
            <person name="Vize P.D."/>
            <person name="Zorn A.M."/>
            <person name="Ito M."/>
            <person name="Marcotte E.M."/>
            <person name="Wallingford J.B."/>
            <person name="Ito Y."/>
            <person name="Asashima M."/>
            <person name="Ueno N."/>
            <person name="Matsuda Y."/>
            <person name="Veenstra G.J."/>
            <person name="Fujiyama A."/>
            <person name="Harland R.M."/>
            <person name="Taira M."/>
            <person name="Rokhsar D.S."/>
        </authorList>
    </citation>
    <scope>NUCLEOTIDE SEQUENCE [LARGE SCALE GENOMIC DNA]</scope>
    <source>
        <strain evidence="3">J</strain>
    </source>
</reference>
<feature type="signal peptide" evidence="1">
    <location>
        <begin position="1"/>
        <end position="17"/>
    </location>
</feature>
<evidence type="ECO:0008006" key="4">
    <source>
        <dbReference type="Google" id="ProtNLM"/>
    </source>
</evidence>
<gene>
    <name evidence="2" type="ORF">XELAEV_18033638mg</name>
</gene>
<evidence type="ECO:0000313" key="3">
    <source>
        <dbReference type="Proteomes" id="UP000694892"/>
    </source>
</evidence>
<organism evidence="2 3">
    <name type="scientific">Xenopus laevis</name>
    <name type="common">African clawed frog</name>
    <dbReference type="NCBI Taxonomy" id="8355"/>
    <lineage>
        <taxon>Eukaryota</taxon>
        <taxon>Metazoa</taxon>
        <taxon>Chordata</taxon>
        <taxon>Craniata</taxon>
        <taxon>Vertebrata</taxon>
        <taxon>Euteleostomi</taxon>
        <taxon>Amphibia</taxon>
        <taxon>Batrachia</taxon>
        <taxon>Anura</taxon>
        <taxon>Pipoidea</taxon>
        <taxon>Pipidae</taxon>
        <taxon>Xenopodinae</taxon>
        <taxon>Xenopus</taxon>
        <taxon>Xenopus</taxon>
    </lineage>
</organism>
<feature type="chain" id="PRO_5037723998" description="Secreted protein" evidence="1">
    <location>
        <begin position="18"/>
        <end position="113"/>
    </location>
</feature>
<evidence type="ECO:0000256" key="1">
    <source>
        <dbReference type="SAM" id="SignalP"/>
    </source>
</evidence>
<proteinExistence type="predicted"/>
<protein>
    <recommendedName>
        <fullName evidence="4">Secreted protein</fullName>
    </recommendedName>
</protein>
<dbReference type="EMBL" id="CM004477">
    <property type="protein sequence ID" value="OCT74651.1"/>
    <property type="molecule type" value="Genomic_DNA"/>
</dbReference>
<name>A0A974CLZ8_XENLA</name>
<evidence type="ECO:0000313" key="2">
    <source>
        <dbReference type="EMBL" id="OCT74651.1"/>
    </source>
</evidence>
<accession>A0A974CLZ8</accession>
<dbReference type="Proteomes" id="UP000694892">
    <property type="component" value="Chromosome 6S"/>
</dbReference>
<keyword evidence="1" id="KW-0732">Signal</keyword>
<dbReference type="AlphaFoldDB" id="A0A974CLZ8"/>
<sequence>MWIKIFCLLFSICNIKTNNFPLCSQLIMLPRHEVPWLRLRMSGAKRLEFTDITGFRARMQFYFPLLWHKECCEGLLLRVCLKVDLDELLLCNAIKTRLSYISIYIFIYIYLLY</sequence>